<evidence type="ECO:0000313" key="1">
    <source>
        <dbReference type="EMBL" id="CAF4566260.1"/>
    </source>
</evidence>
<name>A0A8S2YNH3_9BILA</name>
<evidence type="ECO:0000313" key="2">
    <source>
        <dbReference type="EMBL" id="CAF4574641.1"/>
    </source>
</evidence>
<dbReference type="Proteomes" id="UP000681720">
    <property type="component" value="Unassembled WGS sequence"/>
</dbReference>
<protein>
    <submittedName>
        <fullName evidence="2">Uncharacterized protein</fullName>
    </submittedName>
</protein>
<feature type="non-terminal residue" evidence="2">
    <location>
        <position position="38"/>
    </location>
</feature>
<accession>A0A8S2YNH3</accession>
<sequence length="38" mass="4595">MFINIIFSIIANTVPAHVNLPLYEQLQEDQRFRREQIH</sequence>
<comment type="caution">
    <text evidence="2">The sequence shown here is derived from an EMBL/GenBank/DDBJ whole genome shotgun (WGS) entry which is preliminary data.</text>
</comment>
<dbReference type="EMBL" id="CAJOBJ010096289">
    <property type="protein sequence ID" value="CAF4566260.1"/>
    <property type="molecule type" value="Genomic_DNA"/>
</dbReference>
<organism evidence="2 3">
    <name type="scientific">Rotaria magnacalcarata</name>
    <dbReference type="NCBI Taxonomy" id="392030"/>
    <lineage>
        <taxon>Eukaryota</taxon>
        <taxon>Metazoa</taxon>
        <taxon>Spiralia</taxon>
        <taxon>Gnathifera</taxon>
        <taxon>Rotifera</taxon>
        <taxon>Eurotatoria</taxon>
        <taxon>Bdelloidea</taxon>
        <taxon>Philodinida</taxon>
        <taxon>Philodinidae</taxon>
        <taxon>Rotaria</taxon>
    </lineage>
</organism>
<gene>
    <name evidence="1" type="ORF">GIL414_LOCUS37468</name>
    <name evidence="2" type="ORF">GIL414_LOCUS37824</name>
</gene>
<evidence type="ECO:0000313" key="3">
    <source>
        <dbReference type="Proteomes" id="UP000681720"/>
    </source>
</evidence>
<dbReference type="AlphaFoldDB" id="A0A8S2YNH3"/>
<dbReference type="EMBL" id="CAJOBJ010098259">
    <property type="protein sequence ID" value="CAF4574641.1"/>
    <property type="molecule type" value="Genomic_DNA"/>
</dbReference>
<proteinExistence type="predicted"/>
<reference evidence="2" key="1">
    <citation type="submission" date="2021-02" db="EMBL/GenBank/DDBJ databases">
        <authorList>
            <person name="Nowell W R."/>
        </authorList>
    </citation>
    <scope>NUCLEOTIDE SEQUENCE</scope>
</reference>